<dbReference type="KEGG" id="achh:ABFG95_06135"/>
<dbReference type="Gene3D" id="1.10.260.40">
    <property type="entry name" value="lambda repressor-like DNA-binding domains"/>
    <property type="match status" value="1"/>
</dbReference>
<dbReference type="InterPro" id="IPR015927">
    <property type="entry name" value="Peptidase_S24_S26A/B/C"/>
</dbReference>
<protein>
    <submittedName>
        <fullName evidence="5">S24 family peptidase</fullName>
    </submittedName>
</protein>
<dbReference type="Pfam" id="PF01381">
    <property type="entry name" value="HTH_3"/>
    <property type="match status" value="1"/>
</dbReference>
<dbReference type="CDD" id="cd00093">
    <property type="entry name" value="HTH_XRE"/>
    <property type="match status" value="1"/>
</dbReference>
<accession>A0AAU7LDQ8</accession>
<dbReference type="SUPFAM" id="SSF47413">
    <property type="entry name" value="lambda repressor-like DNA-binding domains"/>
    <property type="match status" value="1"/>
</dbReference>
<dbReference type="InterPro" id="IPR001387">
    <property type="entry name" value="Cro/C1-type_HTH"/>
</dbReference>
<feature type="domain" description="HTH cro/C1-type" evidence="4">
    <location>
        <begin position="3"/>
        <end position="48"/>
    </location>
</feature>
<dbReference type="GO" id="GO:0003677">
    <property type="term" value="F:DNA binding"/>
    <property type="evidence" value="ECO:0007669"/>
    <property type="project" value="UniProtKB-KW"/>
</dbReference>
<organism evidence="5">
    <name type="scientific">Achromobacter sp. HNDS-1</name>
    <dbReference type="NCBI Taxonomy" id="3151598"/>
    <lineage>
        <taxon>Bacteria</taxon>
        <taxon>Pseudomonadati</taxon>
        <taxon>Pseudomonadota</taxon>
        <taxon>Betaproteobacteria</taxon>
        <taxon>Burkholderiales</taxon>
        <taxon>Alcaligenaceae</taxon>
        <taxon>Achromobacter</taxon>
    </lineage>
</organism>
<dbReference type="InterPro" id="IPR036286">
    <property type="entry name" value="LexA/Signal_pep-like_sf"/>
</dbReference>
<dbReference type="CDD" id="cd06529">
    <property type="entry name" value="S24_LexA-like"/>
    <property type="match status" value="1"/>
</dbReference>
<sequence length="216" mass="23873">MASQEVLAGMLGFSSQSSVSQYLNGKIPLNVHALVKFADLFGCDVSDISPDLARDLRKLTAPAQSDSPPLVDSELATRLVAIRRVIFKVSAGLAGFSVEFPDNGDGLPLYLQRAWLEKKHIDPSSLYACRVSGASMQPRIDDGDVILINAGNVRRQEGAVYAVNHHGEFSVKRLHQDRKQWWLVSDNPDQVAYPPEQCDDGTYLLGRVVYRFSDQI</sequence>
<proteinExistence type="predicted"/>
<keyword evidence="2" id="KW-0238">DNA-binding</keyword>
<dbReference type="InterPro" id="IPR039418">
    <property type="entry name" value="LexA-like"/>
</dbReference>
<dbReference type="Pfam" id="PF00717">
    <property type="entry name" value="Peptidase_S24"/>
    <property type="match status" value="1"/>
</dbReference>
<dbReference type="AlphaFoldDB" id="A0AAU7LDQ8"/>
<evidence type="ECO:0000256" key="3">
    <source>
        <dbReference type="ARBA" id="ARBA00023163"/>
    </source>
</evidence>
<evidence type="ECO:0000256" key="1">
    <source>
        <dbReference type="ARBA" id="ARBA00023015"/>
    </source>
</evidence>
<reference evidence="5" key="1">
    <citation type="submission" date="2024-05" db="EMBL/GenBank/DDBJ databases">
        <title>Transcriptome analysis of the degradation process of organic nitrogen by two heterotrophic nitrifying and aerobic denitrifying bacteria, Achromobacter sp. HNDS-1 and Enterobacter sp. HNDS-6.</title>
        <authorList>
            <person name="Huang Y."/>
        </authorList>
    </citation>
    <scope>NUCLEOTIDE SEQUENCE</scope>
    <source>
        <strain evidence="5">HNDS-1</strain>
    </source>
</reference>
<keyword evidence="1" id="KW-0805">Transcription regulation</keyword>
<evidence type="ECO:0000259" key="4">
    <source>
        <dbReference type="PROSITE" id="PS50943"/>
    </source>
</evidence>
<dbReference type="EMBL" id="CP157584">
    <property type="protein sequence ID" value="XBP00053.1"/>
    <property type="molecule type" value="Genomic_DNA"/>
</dbReference>
<dbReference type="SUPFAM" id="SSF51306">
    <property type="entry name" value="LexA/Signal peptidase"/>
    <property type="match status" value="1"/>
</dbReference>
<dbReference type="RefSeq" id="WP_269875849.1">
    <property type="nucleotide sequence ID" value="NZ_CP157584.1"/>
</dbReference>
<gene>
    <name evidence="5" type="ORF">ABFG95_06135</name>
</gene>
<dbReference type="PANTHER" id="PTHR40661:SF1">
    <property type="entry name" value="HTH CRO_C1-TYPE DOMAIN-CONTAINING PROTEIN"/>
    <property type="match status" value="1"/>
</dbReference>
<name>A0AAU7LDQ8_9BURK</name>
<keyword evidence="3" id="KW-0804">Transcription</keyword>
<dbReference type="InterPro" id="IPR010982">
    <property type="entry name" value="Lambda_DNA-bd_dom_sf"/>
</dbReference>
<dbReference type="Gene3D" id="2.10.109.10">
    <property type="entry name" value="Umud Fragment, subunit A"/>
    <property type="match status" value="1"/>
</dbReference>
<evidence type="ECO:0000313" key="5">
    <source>
        <dbReference type="EMBL" id="XBP00053.1"/>
    </source>
</evidence>
<evidence type="ECO:0000256" key="2">
    <source>
        <dbReference type="ARBA" id="ARBA00023125"/>
    </source>
</evidence>
<dbReference type="PANTHER" id="PTHR40661">
    <property type="match status" value="1"/>
</dbReference>
<dbReference type="PROSITE" id="PS50943">
    <property type="entry name" value="HTH_CROC1"/>
    <property type="match status" value="1"/>
</dbReference>